<feature type="signal peptide" evidence="2">
    <location>
        <begin position="1"/>
        <end position="24"/>
    </location>
</feature>
<dbReference type="STRING" id="1197717.BED41_03110"/>
<evidence type="ECO:0000256" key="1">
    <source>
        <dbReference type="ARBA" id="ARBA00006987"/>
    </source>
</evidence>
<dbReference type="GeneID" id="83056843"/>
<dbReference type="CDD" id="cd07012">
    <property type="entry name" value="PBP2_Bug_TTT"/>
    <property type="match status" value="1"/>
</dbReference>
<feature type="chain" id="PRO_5008538896" evidence="2">
    <location>
        <begin position="25"/>
        <end position="327"/>
    </location>
</feature>
<dbReference type="Gene3D" id="3.40.190.10">
    <property type="entry name" value="Periplasmic binding protein-like II"/>
    <property type="match status" value="1"/>
</dbReference>
<reference evidence="3" key="1">
    <citation type="submission" date="2016-08" db="EMBL/GenBank/DDBJ databases">
        <title>Complete genome of Cloacibacillus porcorum.</title>
        <authorList>
            <person name="Looft T."/>
            <person name="Bayles D.O."/>
            <person name="Alt D.P."/>
        </authorList>
    </citation>
    <scope>NUCLEOTIDE SEQUENCE [LARGE SCALE GENOMIC DNA]</scope>
    <source>
        <strain evidence="3">CL-84</strain>
    </source>
</reference>
<dbReference type="KEGG" id="cpor:BED41_03110"/>
<evidence type="ECO:0000256" key="2">
    <source>
        <dbReference type="SAM" id="SignalP"/>
    </source>
</evidence>
<comment type="similarity">
    <text evidence="1">Belongs to the UPF0065 (bug) family.</text>
</comment>
<proteinExistence type="inferred from homology"/>
<accession>A0A1B2I2G8</accession>
<dbReference type="PIRSF" id="PIRSF017082">
    <property type="entry name" value="YflP"/>
    <property type="match status" value="1"/>
</dbReference>
<gene>
    <name evidence="3" type="ORF">BED41_03110</name>
</gene>
<evidence type="ECO:0000313" key="4">
    <source>
        <dbReference type="Proteomes" id="UP000093044"/>
    </source>
</evidence>
<dbReference type="RefSeq" id="WP_066742986.1">
    <property type="nucleotide sequence ID" value="NZ_CP016757.1"/>
</dbReference>
<sequence length="327" mass="35148">MKRSALVSALAALFITAFVFTAAAADYPSRPFEFLAPAGAGGGWDTTIRMVGKTLGDLKIISQPMPVTNKPGGGGAVNLAYMQKKKGNPYTITVYSPPILLINLTGQTKLGYKNLTPIAMLINDFGAYAVPKNSKFNSMKDVIEAIKKDPKSVKVGGTSSAGSMDHLQFLQAARAAGVKNLKEIPYISLQEGSMASLMGGHIDLLSTGMAETVGALEAGDIKVLAVSSPTRIKSGPLSKVPTLKESGIDTVFINWRGIFGTPGMGNAERDYMTNALKKMSESKEWKDICLKNGWEAVYMNADEFTKFLDKTNEEYKVILGEIGFLKQ</sequence>
<dbReference type="PANTHER" id="PTHR42928">
    <property type="entry name" value="TRICARBOXYLATE-BINDING PROTEIN"/>
    <property type="match status" value="1"/>
</dbReference>
<evidence type="ECO:0000313" key="3">
    <source>
        <dbReference type="EMBL" id="ANZ44164.1"/>
    </source>
</evidence>
<dbReference type="PANTHER" id="PTHR42928:SF3">
    <property type="entry name" value="UPF0065 PROTEIN YFLP"/>
    <property type="match status" value="1"/>
</dbReference>
<dbReference type="Proteomes" id="UP000093044">
    <property type="component" value="Chromosome"/>
</dbReference>
<dbReference type="OrthoDB" id="8880247at2"/>
<dbReference type="InterPro" id="IPR005064">
    <property type="entry name" value="BUG"/>
</dbReference>
<name>A0A1B2I2G8_9BACT</name>
<organism evidence="3 4">
    <name type="scientific">Cloacibacillus porcorum</name>
    <dbReference type="NCBI Taxonomy" id="1197717"/>
    <lineage>
        <taxon>Bacteria</taxon>
        <taxon>Thermotogati</taxon>
        <taxon>Synergistota</taxon>
        <taxon>Synergistia</taxon>
        <taxon>Synergistales</taxon>
        <taxon>Synergistaceae</taxon>
        <taxon>Cloacibacillus</taxon>
    </lineage>
</organism>
<protein>
    <submittedName>
        <fullName evidence="3">Tricarboxylic transport TctC</fullName>
    </submittedName>
</protein>
<keyword evidence="2" id="KW-0732">Signal</keyword>
<dbReference type="EMBL" id="CP016757">
    <property type="protein sequence ID" value="ANZ44164.1"/>
    <property type="molecule type" value="Genomic_DNA"/>
</dbReference>
<dbReference type="Gene3D" id="3.40.190.150">
    <property type="entry name" value="Bordetella uptake gene, domain 1"/>
    <property type="match status" value="1"/>
</dbReference>
<dbReference type="InterPro" id="IPR042100">
    <property type="entry name" value="Bug_dom1"/>
</dbReference>
<dbReference type="SUPFAM" id="SSF53850">
    <property type="entry name" value="Periplasmic binding protein-like II"/>
    <property type="match status" value="1"/>
</dbReference>
<keyword evidence="4" id="KW-1185">Reference proteome</keyword>
<dbReference type="AlphaFoldDB" id="A0A1B2I2G8"/>
<dbReference type="Pfam" id="PF03401">
    <property type="entry name" value="TctC"/>
    <property type="match status" value="1"/>
</dbReference>